<comment type="similarity">
    <text evidence="5">In the N-terminal section; belongs to the ubiquitin family.</text>
</comment>
<dbReference type="OrthoDB" id="428577at2759"/>
<evidence type="ECO:0000256" key="13">
    <source>
        <dbReference type="ARBA" id="ARBA00023015"/>
    </source>
</evidence>
<keyword evidence="14" id="KW-0238">DNA-binding</keyword>
<dbReference type="PRINTS" id="PR00348">
    <property type="entry name" value="UBIQUITIN"/>
</dbReference>
<evidence type="ECO:0000256" key="17">
    <source>
        <dbReference type="ARBA" id="ARBA00023274"/>
    </source>
</evidence>
<dbReference type="GO" id="GO:0001164">
    <property type="term" value="F:RNA polymerase I core promoter sequence-specific DNA binding"/>
    <property type="evidence" value="ECO:0007669"/>
    <property type="project" value="InterPro"/>
</dbReference>
<evidence type="ECO:0000313" key="23">
    <source>
        <dbReference type="Proteomes" id="UP000256645"/>
    </source>
</evidence>
<dbReference type="Pfam" id="PF20644">
    <property type="entry name" value="Rrn7_cyclin_N"/>
    <property type="match status" value="1"/>
</dbReference>
<name>A0A3D8Q8C5_9HELO</name>
<dbReference type="PANTHER" id="PTHR31576">
    <property type="entry name" value="TATA BOX-BINDING PROTEIN-ASSOCIATED FACTOR RNA POLYMERASE I SUBUNIT B"/>
    <property type="match status" value="1"/>
</dbReference>
<dbReference type="SMART" id="SM01377">
    <property type="entry name" value="Ribosomal_L40e"/>
    <property type="match status" value="1"/>
</dbReference>
<keyword evidence="17" id="KW-0687">Ribonucleoprotein</keyword>
<evidence type="ECO:0000256" key="4">
    <source>
        <dbReference type="ARBA" id="ARBA00006899"/>
    </source>
</evidence>
<evidence type="ECO:0000256" key="1">
    <source>
        <dbReference type="ARBA" id="ARBA00002241"/>
    </source>
</evidence>
<evidence type="ECO:0000256" key="18">
    <source>
        <dbReference type="ARBA" id="ARBA00035124"/>
    </source>
</evidence>
<keyword evidence="13" id="KW-0805">Transcription regulation</keyword>
<dbReference type="Pfam" id="PF00240">
    <property type="entry name" value="ubiquitin"/>
    <property type="match status" value="1"/>
</dbReference>
<evidence type="ECO:0000256" key="7">
    <source>
        <dbReference type="ARBA" id="ARBA00022490"/>
    </source>
</evidence>
<evidence type="ECO:0000256" key="9">
    <source>
        <dbReference type="ARBA" id="ARBA00022723"/>
    </source>
</evidence>
<dbReference type="GO" id="GO:0003735">
    <property type="term" value="F:structural constituent of ribosome"/>
    <property type="evidence" value="ECO:0007669"/>
    <property type="project" value="InterPro"/>
</dbReference>
<feature type="domain" description="Ubiquitin-like" evidence="21">
    <location>
        <begin position="535"/>
        <end position="610"/>
    </location>
</feature>
<keyword evidence="12 22" id="KW-0689">Ribosomal protein</keyword>
<feature type="region of interest" description="Disordered" evidence="20">
    <location>
        <begin position="501"/>
        <end position="520"/>
    </location>
</feature>
<dbReference type="InterPro" id="IPR000626">
    <property type="entry name" value="Ubiquitin-like_dom"/>
</dbReference>
<keyword evidence="9" id="KW-0479">Metal-binding</keyword>
<dbReference type="Pfam" id="PF01020">
    <property type="entry name" value="Ribosomal_L40e"/>
    <property type="match status" value="1"/>
</dbReference>
<evidence type="ECO:0000256" key="6">
    <source>
        <dbReference type="ARBA" id="ARBA00010570"/>
    </source>
</evidence>
<dbReference type="Pfam" id="PF11781">
    <property type="entry name" value="Zn_ribbon_RRN7"/>
    <property type="match status" value="1"/>
</dbReference>
<feature type="region of interest" description="Disordered" evidence="20">
    <location>
        <begin position="132"/>
        <end position="167"/>
    </location>
</feature>
<protein>
    <submittedName>
        <fullName evidence="22">60S ribosomal protein L40</fullName>
    </submittedName>
</protein>
<evidence type="ECO:0000256" key="2">
    <source>
        <dbReference type="ARBA" id="ARBA00004496"/>
    </source>
</evidence>
<feature type="compositionally biased region" description="Basic and acidic residues" evidence="20">
    <location>
        <begin position="510"/>
        <end position="520"/>
    </location>
</feature>
<keyword evidence="16" id="KW-0539">Nucleus</keyword>
<evidence type="ECO:0000256" key="10">
    <source>
        <dbReference type="ARBA" id="ARBA00022771"/>
    </source>
</evidence>
<dbReference type="Pfam" id="PF20645">
    <property type="entry name" value="Rrn7_cyclin_C"/>
    <property type="match status" value="1"/>
</dbReference>
<dbReference type="GO" id="GO:0006412">
    <property type="term" value="P:translation"/>
    <property type="evidence" value="ECO:0007669"/>
    <property type="project" value="InterPro"/>
</dbReference>
<dbReference type="GO" id="GO:0070860">
    <property type="term" value="C:RNA polymerase I core factor complex"/>
    <property type="evidence" value="ECO:0007669"/>
    <property type="project" value="InterPro"/>
</dbReference>
<dbReference type="PROSITE" id="PS50053">
    <property type="entry name" value="UBIQUITIN_2"/>
    <property type="match status" value="1"/>
</dbReference>
<dbReference type="GO" id="GO:0008270">
    <property type="term" value="F:zinc ion binding"/>
    <property type="evidence" value="ECO:0007669"/>
    <property type="project" value="UniProtKB-KW"/>
</dbReference>
<dbReference type="GO" id="GO:0000055">
    <property type="term" value="P:ribosomal large subunit export from nucleus"/>
    <property type="evidence" value="ECO:0007669"/>
    <property type="project" value="UniProtKB-ARBA"/>
</dbReference>
<feature type="compositionally biased region" description="Low complexity" evidence="20">
    <location>
        <begin position="132"/>
        <end position="142"/>
    </location>
</feature>
<evidence type="ECO:0000256" key="11">
    <source>
        <dbReference type="ARBA" id="ARBA00022833"/>
    </source>
</evidence>
<dbReference type="GO" id="GO:0042790">
    <property type="term" value="P:nucleolar large rRNA transcription by RNA polymerase I"/>
    <property type="evidence" value="ECO:0007669"/>
    <property type="project" value="TreeGrafter"/>
</dbReference>
<keyword evidence="11" id="KW-0862">Zinc</keyword>
<dbReference type="FunFam" id="4.10.1060.50:FF:000001">
    <property type="entry name" value="ubiquitin-60S ribosomal protein L40"/>
    <property type="match status" value="1"/>
</dbReference>
<evidence type="ECO:0000256" key="5">
    <source>
        <dbReference type="ARBA" id="ARBA00008373"/>
    </source>
</evidence>
<dbReference type="GO" id="GO:0016567">
    <property type="term" value="P:protein ubiquitination"/>
    <property type="evidence" value="ECO:0007669"/>
    <property type="project" value="UniProtKB-ARBA"/>
</dbReference>
<keyword evidence="10" id="KW-0863">Zinc-finger</keyword>
<accession>A0A3D8Q8C5</accession>
<dbReference type="FunFam" id="3.10.20.90:FF:000014">
    <property type="entry name" value="Ubiquitin-60S ribosomal L40 fusion"/>
    <property type="match status" value="1"/>
</dbReference>
<dbReference type="InterPro" id="IPR011332">
    <property type="entry name" value="Ribosomal_zn-bd"/>
</dbReference>
<dbReference type="InterPro" id="IPR033599">
    <property type="entry name" value="TAF1B/Rrn7"/>
</dbReference>
<dbReference type="GO" id="GO:0005840">
    <property type="term" value="C:ribosome"/>
    <property type="evidence" value="ECO:0007669"/>
    <property type="project" value="UniProtKB-KW"/>
</dbReference>
<evidence type="ECO:0000256" key="16">
    <source>
        <dbReference type="ARBA" id="ARBA00023242"/>
    </source>
</evidence>
<dbReference type="InterPro" id="IPR029071">
    <property type="entry name" value="Ubiquitin-like_domsf"/>
</dbReference>
<evidence type="ECO:0000256" key="12">
    <source>
        <dbReference type="ARBA" id="ARBA00022980"/>
    </source>
</evidence>
<dbReference type="GO" id="GO:1990904">
    <property type="term" value="C:ribonucleoprotein complex"/>
    <property type="evidence" value="ECO:0007669"/>
    <property type="project" value="UniProtKB-KW"/>
</dbReference>
<proteinExistence type="inferred from homology"/>
<evidence type="ECO:0000256" key="19">
    <source>
        <dbReference type="ARBA" id="ARBA00045962"/>
    </source>
</evidence>
<keyword evidence="15" id="KW-0804">Transcription</keyword>
<sequence>MSAHVEYQRFRDGESCSEDGCRARKFYIEAGKKVCQRGHEQADFTQTQQDEDDWNVQGKKSRKTQEDKERVERMLTGSEATELFLRCYQLILWKQCHFLVSVKGLPQELETAVRDLWGLRMKELLKEPEAKSSGYSSLGFSSTEGETSDSEATDSKSLSSARKGRKRKPKERLPTLVETLALCYLGILLLRLPISLGDIYKYASKDEIPFTRAIKEIPKEMRLRLPSQYHAALEARAVLKGSDLHGAVLEMVEFYNTYLEMVFPPLNIPLLLYKHIRDMALPLEIYLAVKSLANILEVDFTYPLMHKRVYGVTAYPEIQLISLVVVATKLSNPFDDIDRSPTSFSDPTALKIHWDSWRQIVTDPPAEGMKRGEEIKAKHEDVFAWNEKAIDDYLDWSQRTWIDDRNPKMAQQILDLFSLPELPPKEPIDFNLDEVEGRVKEVQQSLLLQKPLASIEDADSTSPTRPGELYQRYRKLEDLSSNAKFFFERADAVEGGTSDRDQTCGLGYGGEKEENRRRTARGDGRELISYPFVEYDFFVKTLTGKTITLEVESSDTIDNVKSKIQDKEGIPPDQQRLIFAGKQLEDGRTLSDYNIQKESTLHLVLRLRGGIIEPSLKALASKFNCDKMICRKCYARLPPRATNCRKKKCGHTNQLRPKKKLK</sequence>
<comment type="similarity">
    <text evidence="6">In the C-terminal section; belongs to the eukaryotic ribosomal protein eL40 family.</text>
</comment>
<dbReference type="InterPro" id="IPR021752">
    <property type="entry name" value="TF_Rrn7_Zf"/>
</dbReference>
<dbReference type="SUPFAM" id="SSF57829">
    <property type="entry name" value="Zn-binding ribosomal proteins"/>
    <property type="match status" value="1"/>
</dbReference>
<keyword evidence="8" id="KW-1017">Isopeptide bond</keyword>
<dbReference type="InterPro" id="IPR001975">
    <property type="entry name" value="Ribosomal_eL40_dom"/>
</dbReference>
<dbReference type="CDD" id="cd01803">
    <property type="entry name" value="Ubl_ubiquitin"/>
    <property type="match status" value="1"/>
</dbReference>
<dbReference type="InterPro" id="IPR048538">
    <property type="entry name" value="Rrn7_cyclin_C"/>
</dbReference>
<dbReference type="PANTHER" id="PTHR31576:SF2">
    <property type="entry name" value="TATA BOX-BINDING PROTEIN-ASSOCIATED FACTOR RNA POLYMERASE I SUBUNIT B"/>
    <property type="match status" value="1"/>
</dbReference>
<dbReference type="Gene3D" id="3.10.20.90">
    <property type="entry name" value="Phosphatidylinositol 3-kinase Catalytic Subunit, Chain A, domain 1"/>
    <property type="match status" value="1"/>
</dbReference>
<dbReference type="PROSITE" id="PS00299">
    <property type="entry name" value="UBIQUITIN_1"/>
    <property type="match status" value="1"/>
</dbReference>
<dbReference type="STRING" id="1849047.A0A3D8Q8C5"/>
<dbReference type="InterPro" id="IPR019954">
    <property type="entry name" value="Ubiquitin_CS"/>
</dbReference>
<dbReference type="SMART" id="SM00213">
    <property type="entry name" value="UBQ"/>
    <property type="match status" value="1"/>
</dbReference>
<dbReference type="AlphaFoldDB" id="A0A3D8Q8C5"/>
<reference evidence="22 23" key="1">
    <citation type="journal article" date="2018" name="IMA Fungus">
        <title>IMA Genome-F 9: Draft genome sequence of Annulohypoxylon stygium, Aspergillus mulundensis, Berkeleyomyces basicola (syn. Thielaviopsis basicola), Ceratocystis smalleyi, two Cercospora beticola strains, Coleophoma cylindrospora, Fusarium fracticaudum, Phialophora cf. hyalina, and Morchella septimelata.</title>
        <authorList>
            <person name="Wingfield B.D."/>
            <person name="Bills G.F."/>
            <person name="Dong Y."/>
            <person name="Huang W."/>
            <person name="Nel W.J."/>
            <person name="Swalarsk-Parry B.S."/>
            <person name="Vaghefi N."/>
            <person name="Wilken P.M."/>
            <person name="An Z."/>
            <person name="de Beer Z.W."/>
            <person name="De Vos L."/>
            <person name="Chen L."/>
            <person name="Duong T.A."/>
            <person name="Gao Y."/>
            <person name="Hammerbacher A."/>
            <person name="Kikkert J.R."/>
            <person name="Li Y."/>
            <person name="Li H."/>
            <person name="Li K."/>
            <person name="Li Q."/>
            <person name="Liu X."/>
            <person name="Ma X."/>
            <person name="Naidoo K."/>
            <person name="Pethybridge S.J."/>
            <person name="Sun J."/>
            <person name="Steenkamp E.T."/>
            <person name="van der Nest M.A."/>
            <person name="van Wyk S."/>
            <person name="Wingfield M.J."/>
            <person name="Xiong C."/>
            <person name="Yue Q."/>
            <person name="Zhang X."/>
        </authorList>
    </citation>
    <scope>NUCLEOTIDE SEQUENCE [LARGE SCALE GENOMIC DNA]</scope>
    <source>
        <strain evidence="22 23">BP6252</strain>
    </source>
</reference>
<evidence type="ECO:0000256" key="20">
    <source>
        <dbReference type="SAM" id="MobiDB-lite"/>
    </source>
</evidence>
<dbReference type="InterPro" id="IPR048540">
    <property type="entry name" value="Rrn7_cyclin_N"/>
</dbReference>
<evidence type="ECO:0000313" key="22">
    <source>
        <dbReference type="EMBL" id="RDW58083.1"/>
    </source>
</evidence>
<comment type="function">
    <text evidence="1">Component of the 60S subunit of the ribosome.</text>
</comment>
<evidence type="ECO:0000256" key="8">
    <source>
        <dbReference type="ARBA" id="ARBA00022499"/>
    </source>
</evidence>
<comment type="function">
    <text evidence="19">Component of the ribosome, a large ribonucleoprotein complex responsible for the synthesis of proteins in the cell. The small ribosomal subunit (SSU) binds messenger RNAs (mRNAs) and translates the encoded message by selecting cognate aminoacyl-transfer RNA (tRNA) molecules. The large subunit (LSU) contains the ribosomal catalytic site termed the peptidyl transferase center (PTC), which catalyzes the formation of peptide bonds, thereby polymerizing the amino acids delivered by tRNAs into a polypeptide chain. The nascent polypeptides leave the ribosome through a tunnel in the LSU and interact with protein factors that function in enzymatic processing, targeting, and the membrane insertion of nascent chains at the exit of the ribosomal tunnel. eL40 is essential for translation of a subset of cellular transcripts, including stress response transcripts, such as DDR2.</text>
</comment>
<comment type="subunit">
    <text evidence="18">Part of the 60S ribosomal subunit.</text>
</comment>
<organism evidence="22 23">
    <name type="scientific">Coleophoma cylindrospora</name>
    <dbReference type="NCBI Taxonomy" id="1849047"/>
    <lineage>
        <taxon>Eukaryota</taxon>
        <taxon>Fungi</taxon>
        <taxon>Dikarya</taxon>
        <taxon>Ascomycota</taxon>
        <taxon>Pezizomycotina</taxon>
        <taxon>Leotiomycetes</taxon>
        <taxon>Helotiales</taxon>
        <taxon>Dermateaceae</taxon>
        <taxon>Coleophoma</taxon>
    </lineage>
</organism>
<dbReference type="EMBL" id="PDLM01000018">
    <property type="protein sequence ID" value="RDW58083.1"/>
    <property type="molecule type" value="Genomic_DNA"/>
</dbReference>
<dbReference type="GO" id="GO:0005737">
    <property type="term" value="C:cytoplasm"/>
    <property type="evidence" value="ECO:0007669"/>
    <property type="project" value="UniProtKB-SubCell"/>
</dbReference>
<dbReference type="InterPro" id="IPR038587">
    <property type="entry name" value="Ribosomal_eL40_sf"/>
</dbReference>
<comment type="similarity">
    <text evidence="4">Belongs to the RRN7/TAF1B family.</text>
</comment>
<dbReference type="InterPro" id="IPR019956">
    <property type="entry name" value="Ubiquitin_dom"/>
</dbReference>
<evidence type="ECO:0000259" key="21">
    <source>
        <dbReference type="PROSITE" id="PS50053"/>
    </source>
</evidence>
<comment type="caution">
    <text evidence="22">The sequence shown here is derived from an EMBL/GenBank/DDBJ whole genome shotgun (WGS) entry which is preliminary data.</text>
</comment>
<feature type="region of interest" description="Disordered" evidence="20">
    <location>
        <begin position="46"/>
        <end position="67"/>
    </location>
</feature>
<evidence type="ECO:0000256" key="14">
    <source>
        <dbReference type="ARBA" id="ARBA00023125"/>
    </source>
</evidence>
<keyword evidence="23" id="KW-1185">Reference proteome</keyword>
<dbReference type="Proteomes" id="UP000256645">
    <property type="component" value="Unassembled WGS sequence"/>
</dbReference>
<keyword evidence="7" id="KW-0963">Cytoplasm</keyword>
<evidence type="ECO:0000256" key="3">
    <source>
        <dbReference type="ARBA" id="ARBA00004604"/>
    </source>
</evidence>
<dbReference type="Gene3D" id="4.10.1060.50">
    <property type="match status" value="1"/>
</dbReference>
<comment type="subcellular location">
    <subcellularLocation>
        <location evidence="2">Cytoplasm</location>
    </subcellularLocation>
    <subcellularLocation>
        <location evidence="3">Nucleus</location>
        <location evidence="3">Nucleolus</location>
    </subcellularLocation>
</comment>
<gene>
    <name evidence="22" type="ORF">BP6252_13494</name>
</gene>
<evidence type="ECO:0000256" key="15">
    <source>
        <dbReference type="ARBA" id="ARBA00023163"/>
    </source>
</evidence>
<dbReference type="SUPFAM" id="SSF54236">
    <property type="entry name" value="Ubiquitin-like"/>
    <property type="match status" value="1"/>
</dbReference>